<dbReference type="InterPro" id="IPR045371">
    <property type="entry name" value="ADAMTS_CR_3"/>
</dbReference>
<dbReference type="PANTHER" id="PTHR13723">
    <property type="entry name" value="ADAMTS A DISINTEGRIN AND METALLOPROTEASE WITH THROMBOSPONDIN MOTIFS PROTEASE"/>
    <property type="match status" value="1"/>
</dbReference>
<dbReference type="Gene3D" id="3.40.1620.60">
    <property type="match status" value="2"/>
</dbReference>
<keyword evidence="16" id="KW-0812">Transmembrane</keyword>
<dbReference type="PROSITE" id="PS50092">
    <property type="entry name" value="TSP1"/>
    <property type="match status" value="7"/>
</dbReference>
<evidence type="ECO:0000256" key="9">
    <source>
        <dbReference type="ARBA" id="ARBA00022801"/>
    </source>
</evidence>
<evidence type="ECO:0000256" key="16">
    <source>
        <dbReference type="SAM" id="Phobius"/>
    </source>
</evidence>
<dbReference type="PANTHER" id="PTHR13723:SF200">
    <property type="entry name" value="ADAM METALLOPEPTIDASE WITH THROMBOSPONDIN TYPE 1 MOTIF B, ISOFORM B"/>
    <property type="match status" value="1"/>
</dbReference>
<dbReference type="Pfam" id="PF13688">
    <property type="entry name" value="Reprolysin_5"/>
    <property type="match status" value="1"/>
</dbReference>
<evidence type="ECO:0000256" key="1">
    <source>
        <dbReference type="ARBA" id="ARBA00004498"/>
    </source>
</evidence>
<dbReference type="InterPro" id="IPR041645">
    <property type="entry name" value="ADAMTS_CR_2"/>
</dbReference>
<dbReference type="SMART" id="SM00608">
    <property type="entry name" value="ACR"/>
    <property type="match status" value="1"/>
</dbReference>
<dbReference type="InterPro" id="IPR013273">
    <property type="entry name" value="ADAMTS/ADAMTS-like"/>
</dbReference>
<evidence type="ECO:0000256" key="5">
    <source>
        <dbReference type="ARBA" id="ARBA00022685"/>
    </source>
</evidence>
<dbReference type="InterPro" id="IPR001590">
    <property type="entry name" value="Peptidase_M12B"/>
</dbReference>
<keyword evidence="2" id="KW-0964">Secreted</keyword>
<keyword evidence="13" id="KW-1015">Disulfide bond</keyword>
<keyword evidence="16" id="KW-0472">Membrane</keyword>
<dbReference type="Gene3D" id="3.40.390.10">
    <property type="entry name" value="Collagenase (Catalytic Domain)"/>
    <property type="match status" value="1"/>
</dbReference>
<organism evidence="18 19">
    <name type="scientific">Porites evermanni</name>
    <dbReference type="NCBI Taxonomy" id="104178"/>
    <lineage>
        <taxon>Eukaryota</taxon>
        <taxon>Metazoa</taxon>
        <taxon>Cnidaria</taxon>
        <taxon>Anthozoa</taxon>
        <taxon>Hexacorallia</taxon>
        <taxon>Scleractinia</taxon>
        <taxon>Fungiina</taxon>
        <taxon>Poritidae</taxon>
        <taxon>Porites</taxon>
    </lineage>
</organism>
<comment type="subcellular location">
    <subcellularLocation>
        <location evidence="1">Secreted</location>
        <location evidence="1">Extracellular space</location>
        <location evidence="1">Extracellular matrix</location>
    </subcellularLocation>
</comment>
<dbReference type="Gene3D" id="2.20.100.10">
    <property type="entry name" value="Thrombospondin type-1 (TSP1) repeat"/>
    <property type="match status" value="7"/>
</dbReference>
<keyword evidence="16" id="KW-1133">Transmembrane helix</keyword>
<dbReference type="Pfam" id="PF05986">
    <property type="entry name" value="ADAMTS_spacer1"/>
    <property type="match status" value="1"/>
</dbReference>
<feature type="binding site" evidence="15">
    <location>
        <position position="1435"/>
    </location>
    <ligand>
        <name>Zn(2+)</name>
        <dbReference type="ChEBI" id="CHEBI:29105"/>
        <note>catalytic</note>
    </ligand>
</feature>
<keyword evidence="6 15" id="KW-0479">Metal-binding</keyword>
<dbReference type="Gene3D" id="2.60.120.830">
    <property type="match status" value="2"/>
</dbReference>
<dbReference type="Pfam" id="PF19236">
    <property type="entry name" value="ADAMTS_CR_3"/>
    <property type="match status" value="2"/>
</dbReference>
<evidence type="ECO:0000256" key="15">
    <source>
        <dbReference type="PROSITE-ProRule" id="PRU00276"/>
    </source>
</evidence>
<keyword evidence="4" id="KW-0645">Protease</keyword>
<dbReference type="Pfam" id="PF01562">
    <property type="entry name" value="Pep_M12B_propep"/>
    <property type="match status" value="3"/>
</dbReference>
<evidence type="ECO:0000256" key="3">
    <source>
        <dbReference type="ARBA" id="ARBA00022530"/>
    </source>
</evidence>
<gene>
    <name evidence="18" type="ORF">PEVE_00038533</name>
</gene>
<dbReference type="SMART" id="SM00209">
    <property type="entry name" value="TSP1"/>
    <property type="match status" value="7"/>
</dbReference>
<comment type="caution">
    <text evidence="15">Lacks conserved residue(s) required for the propagation of feature annotation.</text>
</comment>
<feature type="binding site" evidence="15">
    <location>
        <position position="1429"/>
    </location>
    <ligand>
        <name>Zn(2+)</name>
        <dbReference type="ChEBI" id="CHEBI:29105"/>
        <note>catalytic</note>
    </ligand>
</feature>
<keyword evidence="10 15" id="KW-0862">Zinc</keyword>
<feature type="domain" description="Peptidase M12B" evidence="17">
    <location>
        <begin position="1287"/>
        <end position="1488"/>
    </location>
</feature>
<dbReference type="InterPro" id="IPR036383">
    <property type="entry name" value="TSP1_rpt_sf"/>
</dbReference>
<keyword evidence="12" id="KW-0865">Zymogen</keyword>
<evidence type="ECO:0000256" key="8">
    <source>
        <dbReference type="ARBA" id="ARBA00022737"/>
    </source>
</evidence>
<keyword evidence="7" id="KW-0732">Signal</keyword>
<evidence type="ECO:0000256" key="6">
    <source>
        <dbReference type="ARBA" id="ARBA00022723"/>
    </source>
</evidence>
<dbReference type="Pfam" id="PF19030">
    <property type="entry name" value="TSP1_ADAMTS"/>
    <property type="match status" value="6"/>
</dbReference>
<proteinExistence type="predicted"/>
<evidence type="ECO:0000256" key="4">
    <source>
        <dbReference type="ARBA" id="ARBA00022670"/>
    </source>
</evidence>
<dbReference type="Pfam" id="PF00090">
    <property type="entry name" value="TSP_1"/>
    <property type="match status" value="2"/>
</dbReference>
<dbReference type="InterPro" id="IPR050439">
    <property type="entry name" value="ADAMTS_ADAMTS-like"/>
</dbReference>
<dbReference type="Pfam" id="PF17771">
    <property type="entry name" value="ADAMTS_CR_2"/>
    <property type="match status" value="2"/>
</dbReference>
<dbReference type="InterPro" id="IPR002870">
    <property type="entry name" value="Peptidase_M12B_N"/>
</dbReference>
<reference evidence="18 19" key="1">
    <citation type="submission" date="2022-05" db="EMBL/GenBank/DDBJ databases">
        <authorList>
            <consortium name="Genoscope - CEA"/>
            <person name="William W."/>
        </authorList>
    </citation>
    <scope>NUCLEOTIDE SEQUENCE [LARGE SCALE GENOMIC DNA]</scope>
</reference>
<evidence type="ECO:0000256" key="14">
    <source>
        <dbReference type="ARBA" id="ARBA00023180"/>
    </source>
</evidence>
<keyword evidence="11" id="KW-0482">Metalloprotease</keyword>
<name>A0ABN8MR45_9CNID</name>
<feature type="binding site" evidence="15">
    <location>
        <position position="1425"/>
    </location>
    <ligand>
        <name>Zn(2+)</name>
        <dbReference type="ChEBI" id="CHEBI:29105"/>
        <note>catalytic</note>
    </ligand>
</feature>
<dbReference type="InterPro" id="IPR000884">
    <property type="entry name" value="TSP1_rpt"/>
</dbReference>
<dbReference type="PROSITE" id="PS50215">
    <property type="entry name" value="ADAM_MEPRO"/>
    <property type="match status" value="1"/>
</dbReference>
<dbReference type="SUPFAM" id="SSF82895">
    <property type="entry name" value="TSP-1 type 1 repeat"/>
    <property type="match status" value="6"/>
</dbReference>
<evidence type="ECO:0000256" key="2">
    <source>
        <dbReference type="ARBA" id="ARBA00022525"/>
    </source>
</evidence>
<dbReference type="SUPFAM" id="SSF55486">
    <property type="entry name" value="Metalloproteases ('zincins'), catalytic domain"/>
    <property type="match status" value="1"/>
</dbReference>
<evidence type="ECO:0000256" key="13">
    <source>
        <dbReference type="ARBA" id="ARBA00023157"/>
    </source>
</evidence>
<evidence type="ECO:0000256" key="10">
    <source>
        <dbReference type="ARBA" id="ARBA00022833"/>
    </source>
</evidence>
<keyword evidence="3" id="KW-0272">Extracellular matrix</keyword>
<evidence type="ECO:0000256" key="11">
    <source>
        <dbReference type="ARBA" id="ARBA00023049"/>
    </source>
</evidence>
<keyword evidence="9" id="KW-0378">Hydrolase</keyword>
<protein>
    <recommendedName>
        <fullName evidence="17">Peptidase M12B domain-containing protein</fullName>
    </recommendedName>
</protein>
<keyword evidence="8" id="KW-0677">Repeat</keyword>
<dbReference type="Proteomes" id="UP001159427">
    <property type="component" value="Unassembled WGS sequence"/>
</dbReference>
<evidence type="ECO:0000313" key="18">
    <source>
        <dbReference type="EMBL" id="CAH3030807.1"/>
    </source>
</evidence>
<dbReference type="InterPro" id="IPR006586">
    <property type="entry name" value="ADAM_Cys-rich"/>
</dbReference>
<dbReference type="EMBL" id="CALNXI010000657">
    <property type="protein sequence ID" value="CAH3030807.1"/>
    <property type="molecule type" value="Genomic_DNA"/>
</dbReference>
<dbReference type="PRINTS" id="PR01857">
    <property type="entry name" value="ADAMTSFAMILY"/>
</dbReference>
<accession>A0ABN8MR45</accession>
<keyword evidence="14" id="KW-0325">Glycoprotein</keyword>
<keyword evidence="19" id="KW-1185">Reference proteome</keyword>
<feature type="transmembrane region" description="Helical" evidence="16">
    <location>
        <begin position="283"/>
        <end position="304"/>
    </location>
</feature>
<comment type="caution">
    <text evidence="18">The sequence shown here is derived from an EMBL/GenBank/DDBJ whole genome shotgun (WGS) entry which is preliminary data.</text>
</comment>
<evidence type="ECO:0000256" key="7">
    <source>
        <dbReference type="ARBA" id="ARBA00022729"/>
    </source>
</evidence>
<evidence type="ECO:0000259" key="17">
    <source>
        <dbReference type="PROSITE" id="PS50215"/>
    </source>
</evidence>
<dbReference type="InterPro" id="IPR024079">
    <property type="entry name" value="MetalloPept_cat_dom_sf"/>
</dbReference>
<evidence type="ECO:0000313" key="19">
    <source>
        <dbReference type="Proteomes" id="UP001159427"/>
    </source>
</evidence>
<keyword evidence="5" id="KW-0165">Cleavage on pair of basic residues</keyword>
<feature type="transmembrane region" description="Helical" evidence="16">
    <location>
        <begin position="230"/>
        <end position="250"/>
    </location>
</feature>
<evidence type="ECO:0000256" key="12">
    <source>
        <dbReference type="ARBA" id="ARBA00023145"/>
    </source>
</evidence>
<sequence length="2486" mass="277229">MTKDEIQHFFGVEDHNKVPEYDVASPYLSNNQGDFVSYSLHHSSARRKRDADRYAENSYYKLDTFGKKLHLRLRRNEHLLAPDLKLVRQNGDGRTTSRPAPPNTFYLGHVVADSSSTVALSNHGGLTGLVKTSRDTFLLHPLPAHLAKHVTSSKDATPHLVYRRSFFEDRDASYEADIRSKRSLETKDSLTVTGSTPAFKTLKAALLYPARLREKYSGSLNNSLGGVENYLLVVANMVCIVFLCPLVAFCKINQLHPLLTAPFSLTLMNQIRETIKLNAAVKLGNICLFVFLPTIYFHLGLAVFNRICRGPTGNLNHDKGLQTALHIAHETGHNKRSHCLDDGPTVDGPSLPLEFRDKLPGQIVDGDRQCEAHYGKGWKRFATHQCAHLKCIKGYTILSKLVVVADGTKCGPNEWCIKGRCGDHGIGFPTMPPKGPGKWSNWGNYSDCGGVCGNGFQQVQHRSRQCIKPVAEARCEGPNKEYRTCQMKVCPGHLTVHKFRQNACSKRTDGFDTYYLRSHGTICRQTEAYSAICVQGSCRIVGCDNQVDSKRRFDRCGVCGGVASTCKKVSTEYVDNPAISGPGNASLIVTLPPGTRFAKFEMKEDTTNYLGVQDAFGNHLVGGHLGNNQVKEAAGSLIHYSHQTRGKDTILIKEPTNATLRVMYLRNGDQAINPRVKYTLIIPTQHAVGIPGLPVEFDWINENWSGCSKSCASGIRTRTRWCIVKDDRSPVNTSACGGPPEETEPCNTQPCEAKWVMKWTPCSKTCGKGKQVHSTKCLQRVNETSFRESDTCKDPKPNPPSVLVRFCNDYPCPPQWIVGNWSKCPLKCRVATIQRSVSCSRVDEAGNLTVISDVFCRYLDKPFSKANCNEDHPCRQYEIGCFNTPQGLFSETLGDFTDASNTSETLMKCKELTKEKGYNVFALGHGGLCMSGPNAQDNYYKHRPASSKNKCSNGIGIGYHSVVYTFDPLPKFEAVGCYKDKRNRALDTMYANFRPLKDWHNMDATIRRCALVARDIGYKYFAIQFYGECWSSWEASKYYDKYVAEMSIFWILTKQITWFCLLSLDITDAFRLAPSKENEAIKLHHLMTKREVKQFFGVETHDEEYHVTIPFQADESGEFLSYKLHEHARFKRGTEEPKVWYYKMEAFGMSLHLSLSKSPNLFRPGLVVEKIHKNGSKEYSETPHTAFYEGHVKSDPNSIVAISNHNGLKGIINFMESAFFVHPLPDHLAKHSGLHGGSRPHLIYRRSVSPYKEYCQVKEKRRSKRSVSVAKETSQNNYRETRSVSNKHLEVMMVGDHLFLQRFGSEDEAAGILLLLAHMVNAMYHDNSVGAIKLTLSVVRLVIHKDFSYSSSDGNMARLNALEVWVNGDNMPMSDADPKHADQVILVTGAGFGGLAQASSTCSSTYGPSISNGDMGLGTAFQIAHETAHSLGVRHDIESNLAECPNGKFIMTTTTIGGNNAGKWSPCSRQQLQTILSGPTSLCLDDTPNNVQALSSNYHHKLPGQLIDGDAQCVLQYGAGYKFCSQMQSNCGSLYCTKDGSSCVSKFAPPADGTKCGERRWCIKGECVDDGSSMTDGGWSEWSDYSTCSYPCGGGVQYRSRTCTNPPPQNGGMDCEGESIGHWKICNSQACSEGTRTHRQEQCESKVVGSVPYMMADKNPCDLYCKKGSVVYPKGKVEDGTRCRLDPKNKDVCIKGKCRAVGCDNILESGVKEDRCRVCDGDATSCKTIGGKVTNPCQGTCTVLDVPPGSTEVRVSEEVEDWNFLGVKNEANQNVYNVGYTWSTTNEDADKIYIPGPTNAHLYVYYWQFVQRAPVDFAITEPLSANEAPPVIEAIWEVSEWSTCSHSCAGGVQTRSVECVVKEDKSYLSDAVCIRDSRKPATERQCNPQKCNPFWYVSGWRPCSRTCGKGVQTRKILCRQQVSRGQYNTLPDSNCAAAKPEGPETRDCNKIDCPAEKFPGEWSSCSTSCRAGVKTRSTSCRRLKENGAYESVPEVMCSAAITPVLQEDCNQDVPCPGDRKYVPLGCYRDKTDDRTLPILINNLRKAINWTDMSLTIDKCADLTTARNLKFQVFSLQFYGECFSGYDGLKTYDKHGALPYSDKITQYCWAGVGEKIIRENAFEHKKKKPGLSANRPSNNWAQYDAGLLALSDGTIKKETALHHRMTKREIRKYFGVNSHDEVPEYEVISPFQADEAGQFITHALHRRSRRKRSTGQQQFWFYSVNAFGSSLHLNVTKAKNILSPGSIVETTHENGSISYSTPPKTTFYRGHVVSHPGSAVAINNLNGLGLPFNSLCKKRSTQLNSSLFIIAKSEYTWIYIMKLHNTQPTEQTDHHETPLHQGLCSSTQMHSFFLNNPISSSICLYVARFTIVHSKTQIKFPFLLFLLLLLLVVVNNMFHDESIGEKKLAFVVVKIYIKKDGLGYDSSAKNRDRLDKLTDWGLNMSLSEKGPAHADLVVLLTGQFFLQVWQHWVLHVQHSSAGLLTMT</sequence>
<feature type="active site" evidence="15">
    <location>
        <position position="1426"/>
    </location>
</feature>
<dbReference type="InterPro" id="IPR010294">
    <property type="entry name" value="ADAMTS_spacer1"/>
</dbReference>